<evidence type="ECO:0000256" key="1">
    <source>
        <dbReference type="ARBA" id="ARBA00008072"/>
    </source>
</evidence>
<accession>A0A1V6QXH8</accession>
<keyword evidence="4" id="KW-0560">Oxidoreductase</keyword>
<dbReference type="PANTHER" id="PTHR45348">
    <property type="entry name" value="HYPOTHETICAL OXIDOREDUCTASE (EUROFUNG)"/>
    <property type="match status" value="1"/>
</dbReference>
<dbReference type="PANTHER" id="PTHR45348:SF1">
    <property type="entry name" value="TRANS-ENOYL REDUCTASE STHE"/>
    <property type="match status" value="1"/>
</dbReference>
<dbReference type="EMBL" id="MDYO01000029">
    <property type="protein sequence ID" value="OQD93895.1"/>
    <property type="molecule type" value="Genomic_DNA"/>
</dbReference>
<evidence type="ECO:0000256" key="2">
    <source>
        <dbReference type="ARBA" id="ARBA00011245"/>
    </source>
</evidence>
<dbReference type="InterPro" id="IPR020843">
    <property type="entry name" value="ER"/>
</dbReference>
<proteinExistence type="inferred from homology"/>
<evidence type="ECO:0000313" key="7">
    <source>
        <dbReference type="Proteomes" id="UP000191612"/>
    </source>
</evidence>
<dbReference type="Gene3D" id="3.40.50.720">
    <property type="entry name" value="NAD(P)-binding Rossmann-like Domain"/>
    <property type="match status" value="1"/>
</dbReference>
<comment type="similarity">
    <text evidence="1">Belongs to the zinc-containing alcohol dehydrogenase family.</text>
</comment>
<dbReference type="GO" id="GO:0016651">
    <property type="term" value="F:oxidoreductase activity, acting on NAD(P)H"/>
    <property type="evidence" value="ECO:0007669"/>
    <property type="project" value="InterPro"/>
</dbReference>
<dbReference type="InterPro" id="IPR011032">
    <property type="entry name" value="GroES-like_sf"/>
</dbReference>
<dbReference type="InterPro" id="IPR047122">
    <property type="entry name" value="Trans-enoyl_RdTase-like"/>
</dbReference>
<dbReference type="CDD" id="cd08249">
    <property type="entry name" value="enoyl_reductase_like"/>
    <property type="match status" value="1"/>
</dbReference>
<evidence type="ECO:0000259" key="5">
    <source>
        <dbReference type="SMART" id="SM00829"/>
    </source>
</evidence>
<keyword evidence="3" id="KW-0521">NADP</keyword>
<dbReference type="STRING" id="60172.A0A1V6QXH8"/>
<keyword evidence="7" id="KW-1185">Reference proteome</keyword>
<reference evidence="7" key="1">
    <citation type="journal article" date="2017" name="Nat. Microbiol.">
        <title>Global analysis of biosynthetic gene clusters reveals vast potential of secondary metabolite production in Penicillium species.</title>
        <authorList>
            <person name="Nielsen J.C."/>
            <person name="Grijseels S."/>
            <person name="Prigent S."/>
            <person name="Ji B."/>
            <person name="Dainat J."/>
            <person name="Nielsen K.F."/>
            <person name="Frisvad J.C."/>
            <person name="Workman M."/>
            <person name="Nielsen J."/>
        </authorList>
    </citation>
    <scope>NUCLEOTIDE SEQUENCE [LARGE SCALE GENOMIC DNA]</scope>
    <source>
        <strain evidence="7">IBT 29525</strain>
    </source>
</reference>
<dbReference type="SUPFAM" id="SSF51735">
    <property type="entry name" value="NAD(P)-binding Rossmann-fold domains"/>
    <property type="match status" value="1"/>
</dbReference>
<dbReference type="Pfam" id="PF00107">
    <property type="entry name" value="ADH_zinc_N"/>
    <property type="match status" value="1"/>
</dbReference>
<protein>
    <recommendedName>
        <fullName evidence="5">Enoyl reductase (ER) domain-containing protein</fullName>
    </recommendedName>
</protein>
<dbReference type="InterPro" id="IPR013149">
    <property type="entry name" value="ADH-like_C"/>
</dbReference>
<dbReference type="Gene3D" id="3.90.180.10">
    <property type="entry name" value="Medium-chain alcohol dehydrogenases, catalytic domain"/>
    <property type="match status" value="1"/>
</dbReference>
<dbReference type="InterPro" id="IPR036291">
    <property type="entry name" value="NAD(P)-bd_dom_sf"/>
</dbReference>
<dbReference type="Proteomes" id="UP000191612">
    <property type="component" value="Unassembled WGS sequence"/>
</dbReference>
<gene>
    <name evidence="6" type="ORF">PENSOL_c029G09725</name>
</gene>
<comment type="caution">
    <text evidence="6">The sequence shown here is derived from an EMBL/GenBank/DDBJ whole genome shotgun (WGS) entry which is preliminary data.</text>
</comment>
<feature type="domain" description="Enoyl reductase (ER)" evidence="5">
    <location>
        <begin position="20"/>
        <end position="334"/>
    </location>
</feature>
<dbReference type="AlphaFoldDB" id="A0A1V6QXH8"/>
<name>A0A1V6QXH8_9EURO</name>
<dbReference type="SUPFAM" id="SSF50129">
    <property type="entry name" value="GroES-like"/>
    <property type="match status" value="1"/>
</dbReference>
<evidence type="ECO:0000313" key="6">
    <source>
        <dbReference type="EMBL" id="OQD93895.1"/>
    </source>
</evidence>
<comment type="subunit">
    <text evidence="2">Monomer.</text>
</comment>
<evidence type="ECO:0000256" key="4">
    <source>
        <dbReference type="ARBA" id="ARBA00023002"/>
    </source>
</evidence>
<evidence type="ECO:0000256" key="3">
    <source>
        <dbReference type="ARBA" id="ARBA00022857"/>
    </source>
</evidence>
<sequence length="337" mass="36276">MPGLPSTQTAIVALNDGTLGLRDDIQIPALEEDMILVKNAFVALNPIDTKMVGKLAYPGAICGMDFAGEVINWAQGMHCLTPTVGAFAQIVGATDLTTIKVPDHMSLEQAATLGSGIGTIGLALFKSLDVPGSPKSPASKPIEVLVYGGSTATGTLAIQLLKLSGLSPIATCSPNNFELVKSSGATAVFDYREKTCAEDIRKHTRNSLKFVLDCISEPETMQFCYKCIGRSGGKYTALEPFPEFLHTRPNTVVPDWVLGPTLLGKRLGWPEPFNTEGNEEYRKFGFEWFALAQELLDDGKLKTHPHKSVGESLGEILIGLELLKDKKVSGHKLICCV</sequence>
<organism evidence="6 7">
    <name type="scientific">Penicillium solitum</name>
    <dbReference type="NCBI Taxonomy" id="60172"/>
    <lineage>
        <taxon>Eukaryota</taxon>
        <taxon>Fungi</taxon>
        <taxon>Dikarya</taxon>
        <taxon>Ascomycota</taxon>
        <taxon>Pezizomycotina</taxon>
        <taxon>Eurotiomycetes</taxon>
        <taxon>Eurotiomycetidae</taxon>
        <taxon>Eurotiales</taxon>
        <taxon>Aspergillaceae</taxon>
        <taxon>Penicillium</taxon>
    </lineage>
</organism>
<dbReference type="SMART" id="SM00829">
    <property type="entry name" value="PKS_ER"/>
    <property type="match status" value="1"/>
</dbReference>